<dbReference type="PANTHER" id="PTHR31776:SF0">
    <property type="entry name" value="ALPHA-L-ARABINOFURANOSIDASE 1"/>
    <property type="match status" value="1"/>
</dbReference>
<dbReference type="InterPro" id="IPR010720">
    <property type="entry name" value="Alpha-L-AF_C"/>
</dbReference>
<dbReference type="GO" id="GO:0042729">
    <property type="term" value="C:DASH complex"/>
    <property type="evidence" value="ECO:0007669"/>
    <property type="project" value="InterPro"/>
</dbReference>
<name>A0AAV9Z258_9AGAR</name>
<comment type="pathway">
    <text evidence="2">Glycan metabolism; L-arabinan degradation.</text>
</comment>
<feature type="region of interest" description="Disordered" evidence="8">
    <location>
        <begin position="1249"/>
        <end position="1269"/>
    </location>
</feature>
<feature type="region of interest" description="Disordered" evidence="8">
    <location>
        <begin position="781"/>
        <end position="813"/>
    </location>
</feature>
<evidence type="ECO:0000256" key="4">
    <source>
        <dbReference type="ARBA" id="ARBA00012670"/>
    </source>
</evidence>
<dbReference type="Pfam" id="PF08655">
    <property type="entry name" value="DASH_Ask1"/>
    <property type="match status" value="1"/>
</dbReference>
<dbReference type="InterPro" id="IPR017853">
    <property type="entry name" value="GH"/>
</dbReference>
<organism evidence="11 12">
    <name type="scientific">Favolaschia claudopus</name>
    <dbReference type="NCBI Taxonomy" id="2862362"/>
    <lineage>
        <taxon>Eukaryota</taxon>
        <taxon>Fungi</taxon>
        <taxon>Dikarya</taxon>
        <taxon>Basidiomycota</taxon>
        <taxon>Agaricomycotina</taxon>
        <taxon>Agaricomycetes</taxon>
        <taxon>Agaricomycetidae</taxon>
        <taxon>Agaricales</taxon>
        <taxon>Marasmiineae</taxon>
        <taxon>Mycenaceae</taxon>
        <taxon>Favolaschia</taxon>
    </lineage>
</organism>
<evidence type="ECO:0000256" key="2">
    <source>
        <dbReference type="ARBA" id="ARBA00004834"/>
    </source>
</evidence>
<evidence type="ECO:0000256" key="7">
    <source>
        <dbReference type="ARBA" id="ARBA00023180"/>
    </source>
</evidence>
<dbReference type="GO" id="GO:0046373">
    <property type="term" value="P:L-arabinose metabolic process"/>
    <property type="evidence" value="ECO:0007669"/>
    <property type="project" value="InterPro"/>
</dbReference>
<feature type="compositionally biased region" description="Basic and acidic residues" evidence="8">
    <location>
        <begin position="785"/>
        <end position="813"/>
    </location>
</feature>
<feature type="region of interest" description="Disordered" evidence="8">
    <location>
        <begin position="975"/>
        <end position="1014"/>
    </location>
</feature>
<evidence type="ECO:0000313" key="12">
    <source>
        <dbReference type="Proteomes" id="UP001362999"/>
    </source>
</evidence>
<comment type="caution">
    <text evidence="11">The sequence shown here is derived from an EMBL/GenBank/DDBJ whole genome shotgun (WGS) entry which is preliminary data.</text>
</comment>
<proteinExistence type="inferred from homology"/>
<feature type="region of interest" description="Disordered" evidence="8">
    <location>
        <begin position="1097"/>
        <end position="1128"/>
    </location>
</feature>
<keyword evidence="6" id="KW-0378">Hydrolase</keyword>
<feature type="compositionally biased region" description="Polar residues" evidence="8">
    <location>
        <begin position="1257"/>
        <end position="1269"/>
    </location>
</feature>
<evidence type="ECO:0000256" key="9">
    <source>
        <dbReference type="SAM" id="SignalP"/>
    </source>
</evidence>
<dbReference type="InterPro" id="IPR013964">
    <property type="entry name" value="DASH_Ask1"/>
</dbReference>
<feature type="chain" id="PRO_5043485823" description="non-reducing end alpha-L-arabinofuranosidase" evidence="9">
    <location>
        <begin position="20"/>
        <end position="1269"/>
    </location>
</feature>
<dbReference type="PANTHER" id="PTHR31776">
    <property type="entry name" value="ALPHA-L-ARABINOFURANOSIDASE 1"/>
    <property type="match status" value="1"/>
</dbReference>
<feature type="signal peptide" evidence="9">
    <location>
        <begin position="1"/>
        <end position="19"/>
    </location>
</feature>
<feature type="domain" description="Alpha-L-arabinofuranosidase C-terminal" evidence="10">
    <location>
        <begin position="461"/>
        <end position="662"/>
    </location>
</feature>
<reference evidence="11 12" key="1">
    <citation type="journal article" date="2024" name="J Genomics">
        <title>Draft genome sequencing and assembly of Favolaschia claudopus CIRM-BRFM 2984 isolated from oak limbs.</title>
        <authorList>
            <person name="Navarro D."/>
            <person name="Drula E."/>
            <person name="Chaduli D."/>
            <person name="Cazenave R."/>
            <person name="Ahrendt S."/>
            <person name="Wang J."/>
            <person name="Lipzen A."/>
            <person name="Daum C."/>
            <person name="Barry K."/>
            <person name="Grigoriev I.V."/>
            <person name="Favel A."/>
            <person name="Rosso M.N."/>
            <person name="Martin F."/>
        </authorList>
    </citation>
    <scope>NUCLEOTIDE SEQUENCE [LARGE SCALE GENOMIC DNA]</scope>
    <source>
        <strain evidence="11 12">CIRM-BRFM 2984</strain>
    </source>
</reference>
<dbReference type="Gene3D" id="2.60.120.260">
    <property type="entry name" value="Galactose-binding domain-like"/>
    <property type="match status" value="1"/>
</dbReference>
<evidence type="ECO:0000313" key="11">
    <source>
        <dbReference type="EMBL" id="KAK6969009.1"/>
    </source>
</evidence>
<dbReference type="InterPro" id="IPR008979">
    <property type="entry name" value="Galactose-bd-like_sf"/>
</dbReference>
<gene>
    <name evidence="11" type="ORF">R3P38DRAFT_3413712</name>
</gene>
<evidence type="ECO:0000256" key="3">
    <source>
        <dbReference type="ARBA" id="ARBA00007186"/>
    </source>
</evidence>
<dbReference type="Pfam" id="PF06964">
    <property type="entry name" value="Alpha-L-AF_C"/>
    <property type="match status" value="1"/>
</dbReference>
<dbReference type="AlphaFoldDB" id="A0AAV9Z258"/>
<dbReference type="Proteomes" id="UP001362999">
    <property type="component" value="Unassembled WGS sequence"/>
</dbReference>
<protein>
    <recommendedName>
        <fullName evidence="4">non-reducing end alpha-L-arabinofuranosidase</fullName>
        <ecNumber evidence="4">3.2.1.55</ecNumber>
    </recommendedName>
</protein>
<feature type="region of interest" description="Disordered" evidence="8">
    <location>
        <begin position="1048"/>
        <end position="1080"/>
    </location>
</feature>
<dbReference type="GO" id="GO:0072686">
    <property type="term" value="C:mitotic spindle"/>
    <property type="evidence" value="ECO:0007669"/>
    <property type="project" value="InterPro"/>
</dbReference>
<dbReference type="InterPro" id="IPR051563">
    <property type="entry name" value="Glycosyl_Hydrolase_51"/>
</dbReference>
<comment type="similarity">
    <text evidence="3">Belongs to the glycosyl hydrolase 51 family.</text>
</comment>
<dbReference type="Pfam" id="PF22848">
    <property type="entry name" value="ASD1_dom"/>
    <property type="match status" value="1"/>
</dbReference>
<dbReference type="GO" id="GO:0008608">
    <property type="term" value="P:attachment of spindle microtubules to kinetochore"/>
    <property type="evidence" value="ECO:0007669"/>
    <property type="project" value="InterPro"/>
</dbReference>
<feature type="compositionally biased region" description="Low complexity" evidence="8">
    <location>
        <begin position="1097"/>
        <end position="1109"/>
    </location>
</feature>
<dbReference type="SUPFAM" id="SSF51445">
    <property type="entry name" value="(Trans)glycosidases"/>
    <property type="match status" value="1"/>
</dbReference>
<dbReference type="InterPro" id="IPR055235">
    <property type="entry name" value="ASD1_cat"/>
</dbReference>
<sequence length="1269" mass="137905">MLNIVLCLLVQLPFLRVEGALVAPDALILNISATATHPIPSTLYGYMWEDINHSGDGGLYAELLQNRAFQGVIPGTQNALTAWQPFNGARLSVTSKTAGISASVPNTLEVQIPKVVSGPINIGFENTGFWGIKVQSGWTYNGSFYAKAASFSGTMTVSLKSTGGTVFATKEISGISKNWKKFTFEFQPSASAENEQNVFSVVVDGKTAAGQTIFFGMFSLFPPTFRGRENGMRIDLAEALAATHPGVWRFPGGNNLEGLSFDTRWKWNETIGRLEDRPGRVADWGYPNTDGLGLLEYLNWAEDLGAEPILGVWDGISTANYSELDTWTIVPEADLQPYIDDVLNELEFIVGDAETEGGKRRASLGRTEPYALKYWIVFLRSGNEDMFQPDSYAGYRWNAFVTAIGAKYPNFEFLATTLPSTALTPAYQRIDFHMYSTPTWFTANAFMFDAYPRNGTQWFVGEYAVTSTNETNTLGDLPSGRLANPTLQGAVAEAAFMTGMERNSDVVFASAYAPSLQHIRSFQWTPDIITYDAMNMVKSTSYYVQQMFSLNKGTHVLSTTPVASNDTAPLFWVASYNNDTDVVFLKVSNAGTQDLVANIFLDGFSATKFASAVSLSSPVLSPISGLFSASNTLEEPEQIIPVSTAFALPFSDRFNYTFPAMSVTTNGATWVQNLATSTGASLINYATPNSDPASIQVPGLDTSAPVLAQIEQMEQLITVKLQNIDENFSKIHHVLANKILPSVKRYAVATKPVKEAADFWVSFYEKAAKIRIPAYDDYSTVNEVPSEREELPSETESGSRTDESTSTVHHEDHSVASTEASFMPGQAAFASTPATARVGHSADAFPDHHPDDPSWSASLESPLTRLDREVQNFTREDTVASSKLPSLNLDALQEEEHTVVLPRADKGKGKAMEPMLQSVLRHTLYSATSDISLASFSPAKGKPRTPAPKGRNPYLPANVAPANWSGLVDLRQTPLSTPHRKKDQYADSDEDSFDGLPPGMSPPVLMSPARPPRSTAELQLLRGRTPAKEAASRIKNDLVRDVQRQNAAFRSNHPGVESSLSTVSSPPSLSRYNRADTDESAVDSSLESVMQRVALNPPTWTPTTSTPDIPVTPQQYGAGADDYDSDSDSLDEINNTAHPSAAFLMATQAASGSSGSFDDSFQSSQDSLDQADLQALTDGVVDVHPFARTSFAYNTGDDSFDDDSFDGGGMPPEETVFGRLPAQRDPQSRLSEAGDLMMYGGDEASVPDTMQYGMAASSPTPHYSANNRG</sequence>
<dbReference type="SUPFAM" id="SSF51011">
    <property type="entry name" value="Glycosyl hydrolase domain"/>
    <property type="match status" value="1"/>
</dbReference>
<keyword evidence="5 9" id="KW-0732">Signal</keyword>
<evidence type="ECO:0000256" key="1">
    <source>
        <dbReference type="ARBA" id="ARBA00001462"/>
    </source>
</evidence>
<feature type="region of interest" description="Disordered" evidence="8">
    <location>
        <begin position="935"/>
        <end position="960"/>
    </location>
</feature>
<keyword evidence="12" id="KW-1185">Reference proteome</keyword>
<evidence type="ECO:0000259" key="10">
    <source>
        <dbReference type="SMART" id="SM00813"/>
    </source>
</evidence>
<comment type="catalytic activity">
    <reaction evidence="1">
        <text>Hydrolysis of terminal non-reducing alpha-L-arabinofuranoside residues in alpha-L-arabinosides.</text>
        <dbReference type="EC" id="3.2.1.55"/>
    </reaction>
</comment>
<dbReference type="GO" id="GO:0046556">
    <property type="term" value="F:alpha-L-arabinofuranosidase activity"/>
    <property type="evidence" value="ECO:0007669"/>
    <property type="project" value="UniProtKB-EC"/>
</dbReference>
<dbReference type="Gene3D" id="3.20.20.80">
    <property type="entry name" value="Glycosidases"/>
    <property type="match status" value="1"/>
</dbReference>
<dbReference type="SMART" id="SM00813">
    <property type="entry name" value="Alpha-L-AF_C"/>
    <property type="match status" value="1"/>
</dbReference>
<dbReference type="SUPFAM" id="SSF49785">
    <property type="entry name" value="Galactose-binding domain-like"/>
    <property type="match status" value="1"/>
</dbReference>
<accession>A0AAV9Z258</accession>
<evidence type="ECO:0000256" key="6">
    <source>
        <dbReference type="ARBA" id="ARBA00022801"/>
    </source>
</evidence>
<dbReference type="EC" id="3.2.1.55" evidence="4"/>
<dbReference type="EMBL" id="JAWWNJ010000236">
    <property type="protein sequence ID" value="KAK6969009.1"/>
    <property type="molecule type" value="Genomic_DNA"/>
</dbReference>
<keyword evidence="7" id="KW-0325">Glycoprotein</keyword>
<evidence type="ECO:0000256" key="5">
    <source>
        <dbReference type="ARBA" id="ARBA00022729"/>
    </source>
</evidence>
<feature type="compositionally biased region" description="Low complexity" evidence="8">
    <location>
        <begin position="1058"/>
        <end position="1070"/>
    </location>
</feature>
<evidence type="ECO:0000256" key="8">
    <source>
        <dbReference type="SAM" id="MobiDB-lite"/>
    </source>
</evidence>